<dbReference type="EMBL" id="CAUZLR010000003">
    <property type="protein sequence ID" value="CAK1237262.1"/>
    <property type="molecule type" value="Genomic_DNA"/>
</dbReference>
<proteinExistence type="predicted"/>
<evidence type="ECO:0000313" key="2">
    <source>
        <dbReference type="EMBL" id="CAK1237262.1"/>
    </source>
</evidence>
<dbReference type="PROSITE" id="PS51421">
    <property type="entry name" value="RAS"/>
    <property type="match status" value="1"/>
</dbReference>
<dbReference type="Proteomes" id="UP001314261">
    <property type="component" value="Unassembled WGS sequence"/>
</dbReference>
<evidence type="ECO:0000256" key="1">
    <source>
        <dbReference type="SAM" id="MobiDB-lite"/>
    </source>
</evidence>
<gene>
    <name evidence="2" type="ORF">R54839_PPFHFPJH_00724</name>
</gene>
<evidence type="ECO:0000313" key="3">
    <source>
        <dbReference type="Proteomes" id="UP001314261"/>
    </source>
</evidence>
<organism evidence="2 3">
    <name type="scientific">Fructobacillus fructosus</name>
    <dbReference type="NCBI Taxonomy" id="1631"/>
    <lineage>
        <taxon>Bacteria</taxon>
        <taxon>Bacillati</taxon>
        <taxon>Bacillota</taxon>
        <taxon>Bacilli</taxon>
        <taxon>Lactobacillales</taxon>
        <taxon>Lactobacillaceae</taxon>
        <taxon>Fructobacillus</taxon>
    </lineage>
</organism>
<accession>A0ABM9MSM3</accession>
<feature type="compositionally biased region" description="Basic and acidic residues" evidence="1">
    <location>
        <begin position="370"/>
        <end position="383"/>
    </location>
</feature>
<protein>
    <submittedName>
        <fullName evidence="2">Uncharacterized protein</fullName>
    </submittedName>
</protein>
<feature type="compositionally biased region" description="Low complexity" evidence="1">
    <location>
        <begin position="252"/>
        <end position="264"/>
    </location>
</feature>
<keyword evidence="3" id="KW-1185">Reference proteome</keyword>
<name>A0ABM9MSM3_9LACO</name>
<feature type="compositionally biased region" description="Polar residues" evidence="1">
    <location>
        <begin position="279"/>
        <end position="291"/>
    </location>
</feature>
<reference evidence="2 3" key="1">
    <citation type="submission" date="2023-10" db="EMBL/GenBank/DDBJ databases">
        <authorList>
            <person name="Botero Cardona J."/>
        </authorList>
    </citation>
    <scope>NUCLEOTIDE SEQUENCE [LARGE SCALE GENOMIC DNA]</scope>
    <source>
        <strain evidence="2 3">R-54839</strain>
    </source>
</reference>
<comment type="caution">
    <text evidence="2">The sequence shown here is derived from an EMBL/GenBank/DDBJ whole genome shotgun (WGS) entry which is preliminary data.</text>
</comment>
<dbReference type="InterPro" id="IPR001806">
    <property type="entry name" value="Small_GTPase"/>
</dbReference>
<feature type="region of interest" description="Disordered" evidence="1">
    <location>
        <begin position="362"/>
        <end position="389"/>
    </location>
</feature>
<feature type="region of interest" description="Disordered" evidence="1">
    <location>
        <begin position="243"/>
        <end position="309"/>
    </location>
</feature>
<sequence length="414" mass="46275">MNFVQEKRTSFEEIDGVDYQSLQEQTRLLKMAGAHAKANIDSLTRKQELVPAVTIGRQEILAVAEPELLQVYQAPKVEDLEQALSQLEMTGKERKTQFNELVHAKETARQQQKKQVDELVTEFESKMRVAQSNQTLNTLLLEGQDAIHHVALPALDDNFMSVKKSAINAAKQTIQQVAQQRTEEIKQLKEIDAESREDRLKQLDELVANYEPALALAQTVGELRRTTDLVESLIRLLADPERQVKKQEKPVTPEVPVSPVKPVEPMTPKAPADSAIPVTPSNESDSPSQASGEDAKRPSNENRVVPADDFNEPTFVNYHLDSSPKAKALTGNKVQQNAIPHSLGIRAADYPVRNESTVTEKMFADQSSKSSKEGRHPLPETAKESNPNQMVKRTFLALLLSMLPFVKGRLRQKD</sequence>